<protein>
    <submittedName>
        <fullName evidence="11">Caspase-3</fullName>
    </submittedName>
</protein>
<accession>A0A8X6XIK1</accession>
<feature type="active site" evidence="7">
    <location>
        <position position="226"/>
    </location>
</feature>
<sequence>MDPKSRQIIHDYKSILSEKVDLCRIMDLVKEFKIFTNAMLSDIIDGDSGLDFYDELCSRGPHAFSTFVVVLKKAGYQELGEKLEQLHDVKLNPYYYKMDSKPLGYCLVIINEKFDENKDRRGCKVDAYALEILFEKELGYKVTIKWNKEAEEMRSILVEFSRHPGFKTVDSCIVYILSHGGRDCNRDYVLGTDDEELYLDDIYEMFNNENCKSLIGKPKIFFFQACRGNLNDHGVKIETVDDIKDNMVSQGLEILSSTDASEFSSQDSILNNNSISTFSDIIIVHSTLPNYRSWKDHVTGSWLCEDLVNVVSNHYRDFDLMSMLTIVCRRMQRRVSGFDIKQTVHVETWGATGLVHFNRK</sequence>
<comment type="caution">
    <text evidence="11">The sequence shown here is derived from an EMBL/GenBank/DDBJ whole genome shotgun (WGS) entry which is preliminary data.</text>
</comment>
<dbReference type="AlphaFoldDB" id="A0A8X6XIK1"/>
<dbReference type="InterPro" id="IPR029030">
    <property type="entry name" value="Caspase-like_dom_sf"/>
</dbReference>
<dbReference type="SUPFAM" id="SSF52129">
    <property type="entry name" value="Caspase-like"/>
    <property type="match status" value="1"/>
</dbReference>
<dbReference type="GO" id="GO:0004197">
    <property type="term" value="F:cysteine-type endopeptidase activity"/>
    <property type="evidence" value="ECO:0007669"/>
    <property type="project" value="InterPro"/>
</dbReference>
<dbReference type="SMART" id="SM00115">
    <property type="entry name" value="CASc"/>
    <property type="match status" value="1"/>
</dbReference>
<proteinExistence type="inferred from homology"/>
<dbReference type="Gene3D" id="3.40.50.1460">
    <property type="match status" value="1"/>
</dbReference>
<evidence type="ECO:0000259" key="9">
    <source>
        <dbReference type="PROSITE" id="PS50207"/>
    </source>
</evidence>
<evidence type="ECO:0000256" key="3">
    <source>
        <dbReference type="ARBA" id="ARBA00022703"/>
    </source>
</evidence>
<evidence type="ECO:0000256" key="2">
    <source>
        <dbReference type="ARBA" id="ARBA00022670"/>
    </source>
</evidence>
<evidence type="ECO:0000256" key="8">
    <source>
        <dbReference type="RuleBase" id="RU003971"/>
    </source>
</evidence>
<dbReference type="CDD" id="cd01671">
    <property type="entry name" value="CARD"/>
    <property type="match status" value="1"/>
</dbReference>
<feature type="active site" evidence="7">
    <location>
        <position position="179"/>
    </location>
</feature>
<evidence type="ECO:0000256" key="4">
    <source>
        <dbReference type="ARBA" id="ARBA00022801"/>
    </source>
</evidence>
<evidence type="ECO:0000313" key="12">
    <source>
        <dbReference type="Proteomes" id="UP000886998"/>
    </source>
</evidence>
<dbReference type="PANTHER" id="PTHR47901:SF8">
    <property type="entry name" value="CASPASE-3"/>
    <property type="match status" value="1"/>
</dbReference>
<dbReference type="InterPro" id="IPR002398">
    <property type="entry name" value="Pept_C14"/>
</dbReference>
<dbReference type="InterPro" id="IPR011029">
    <property type="entry name" value="DEATH-like_dom_sf"/>
</dbReference>
<dbReference type="InterPro" id="IPR001309">
    <property type="entry name" value="Pept_C14_p20"/>
</dbReference>
<evidence type="ECO:0000256" key="6">
    <source>
        <dbReference type="ARBA" id="ARBA00023145"/>
    </source>
</evidence>
<keyword evidence="12" id="KW-1185">Reference proteome</keyword>
<keyword evidence="6" id="KW-0865">Zymogen</keyword>
<dbReference type="GO" id="GO:0006915">
    <property type="term" value="P:apoptotic process"/>
    <property type="evidence" value="ECO:0007669"/>
    <property type="project" value="UniProtKB-KW"/>
</dbReference>
<evidence type="ECO:0000256" key="7">
    <source>
        <dbReference type="PIRSR" id="PIRSR038001-1"/>
    </source>
</evidence>
<keyword evidence="2" id="KW-0645">Protease</keyword>
<keyword evidence="5" id="KW-0788">Thiol protease</keyword>
<feature type="domain" description="Caspase family p20" evidence="10">
    <location>
        <begin position="102"/>
        <end position="230"/>
    </location>
</feature>
<comment type="similarity">
    <text evidence="1 8">Belongs to the peptidase C14A family.</text>
</comment>
<dbReference type="InterPro" id="IPR002138">
    <property type="entry name" value="Pept_C14_p10"/>
</dbReference>
<dbReference type="PRINTS" id="PR00376">
    <property type="entry name" value="IL1BCENZYME"/>
</dbReference>
<gene>
    <name evidence="11" type="primary">CASP3</name>
    <name evidence="11" type="ORF">TNIN_426241</name>
</gene>
<dbReference type="PROSITE" id="PS50207">
    <property type="entry name" value="CASPASE_P10"/>
    <property type="match status" value="1"/>
</dbReference>
<dbReference type="Pfam" id="PF00656">
    <property type="entry name" value="Peptidase_C14"/>
    <property type="match status" value="1"/>
</dbReference>
<dbReference type="OrthoDB" id="6044770at2759"/>
<dbReference type="EMBL" id="BMAV01009901">
    <property type="protein sequence ID" value="GFY54517.1"/>
    <property type="molecule type" value="Genomic_DNA"/>
</dbReference>
<dbReference type="SUPFAM" id="SSF47986">
    <property type="entry name" value="DEATH domain"/>
    <property type="match status" value="1"/>
</dbReference>
<reference evidence="11" key="1">
    <citation type="submission" date="2020-08" db="EMBL/GenBank/DDBJ databases">
        <title>Multicomponent nature underlies the extraordinary mechanical properties of spider dragline silk.</title>
        <authorList>
            <person name="Kono N."/>
            <person name="Nakamura H."/>
            <person name="Mori M."/>
            <person name="Yoshida Y."/>
            <person name="Ohtoshi R."/>
            <person name="Malay A.D."/>
            <person name="Moran D.A.P."/>
            <person name="Tomita M."/>
            <person name="Numata K."/>
            <person name="Arakawa K."/>
        </authorList>
    </citation>
    <scope>NUCLEOTIDE SEQUENCE</scope>
</reference>
<evidence type="ECO:0000256" key="1">
    <source>
        <dbReference type="ARBA" id="ARBA00010134"/>
    </source>
</evidence>
<dbReference type="InterPro" id="IPR033139">
    <property type="entry name" value="Caspase_cys_AS"/>
</dbReference>
<dbReference type="Gene3D" id="1.10.533.10">
    <property type="entry name" value="Death Domain, Fas"/>
    <property type="match status" value="1"/>
</dbReference>
<dbReference type="InterPro" id="IPR011600">
    <property type="entry name" value="Pept_C14_caspase"/>
</dbReference>
<keyword evidence="4" id="KW-0378">Hydrolase</keyword>
<dbReference type="PANTHER" id="PTHR47901">
    <property type="entry name" value="CASPASE RECRUITMENT DOMAIN-CONTAINING PROTEIN 18"/>
    <property type="match status" value="1"/>
</dbReference>
<dbReference type="InterPro" id="IPR015917">
    <property type="entry name" value="Pept_C14A"/>
</dbReference>
<name>A0A8X6XIK1_9ARAC</name>
<organism evidence="11 12">
    <name type="scientific">Trichonephila inaurata madagascariensis</name>
    <dbReference type="NCBI Taxonomy" id="2747483"/>
    <lineage>
        <taxon>Eukaryota</taxon>
        <taxon>Metazoa</taxon>
        <taxon>Ecdysozoa</taxon>
        <taxon>Arthropoda</taxon>
        <taxon>Chelicerata</taxon>
        <taxon>Arachnida</taxon>
        <taxon>Araneae</taxon>
        <taxon>Araneomorphae</taxon>
        <taxon>Entelegynae</taxon>
        <taxon>Araneoidea</taxon>
        <taxon>Nephilidae</taxon>
        <taxon>Trichonephila</taxon>
        <taxon>Trichonephila inaurata</taxon>
    </lineage>
</organism>
<dbReference type="PROSITE" id="PS50208">
    <property type="entry name" value="CASPASE_P20"/>
    <property type="match status" value="1"/>
</dbReference>
<evidence type="ECO:0000313" key="11">
    <source>
        <dbReference type="EMBL" id="GFY54517.1"/>
    </source>
</evidence>
<evidence type="ECO:0000259" key="10">
    <source>
        <dbReference type="PROSITE" id="PS50208"/>
    </source>
</evidence>
<dbReference type="GO" id="GO:0006508">
    <property type="term" value="P:proteolysis"/>
    <property type="evidence" value="ECO:0007669"/>
    <property type="project" value="UniProtKB-KW"/>
</dbReference>
<dbReference type="PROSITE" id="PS01122">
    <property type="entry name" value="CASPASE_CYS"/>
    <property type="match status" value="1"/>
</dbReference>
<feature type="domain" description="Caspase family p10" evidence="9">
    <location>
        <begin position="279"/>
        <end position="338"/>
    </location>
</feature>
<evidence type="ECO:0000256" key="5">
    <source>
        <dbReference type="ARBA" id="ARBA00022807"/>
    </source>
</evidence>
<dbReference type="PIRSF" id="PIRSF038001">
    <property type="entry name" value="Caspase_ICE"/>
    <property type="match status" value="1"/>
</dbReference>
<dbReference type="Proteomes" id="UP000886998">
    <property type="component" value="Unassembled WGS sequence"/>
</dbReference>
<keyword evidence="3" id="KW-0053">Apoptosis</keyword>